<comment type="caution">
    <text evidence="1">The sequence shown here is derived from an EMBL/GenBank/DDBJ whole genome shotgun (WGS) entry which is preliminary data.</text>
</comment>
<dbReference type="EMBL" id="NRST01000001">
    <property type="protein sequence ID" value="PAW58210.1"/>
    <property type="molecule type" value="Genomic_DNA"/>
</dbReference>
<gene>
    <name evidence="1" type="ORF">CKQ80_23830</name>
</gene>
<dbReference type="InterPro" id="IPR044925">
    <property type="entry name" value="His-Me_finger_sf"/>
</dbReference>
<reference evidence="1 2" key="1">
    <citation type="submission" date="2017-08" db="EMBL/GenBank/DDBJ databases">
        <title>Draft Genome Sequence of Pseudomonas moraviensis TYU6, isolated from Taxus cuspidata by using PacBio Single-Molecule Real-Time Technology.</title>
        <authorList>
            <person name="Baek K.-H."/>
            <person name="Mishra A.K."/>
        </authorList>
    </citation>
    <scope>NUCLEOTIDE SEQUENCE [LARGE SCALE GENOMIC DNA]</scope>
    <source>
        <strain evidence="1 2">TYU6</strain>
    </source>
</reference>
<evidence type="ECO:0008006" key="3">
    <source>
        <dbReference type="Google" id="ProtNLM"/>
    </source>
</evidence>
<accession>A0A2A2PRY8</accession>
<dbReference type="AlphaFoldDB" id="A0A2A2PRY8"/>
<evidence type="ECO:0000313" key="1">
    <source>
        <dbReference type="EMBL" id="PAW58210.1"/>
    </source>
</evidence>
<protein>
    <recommendedName>
        <fullName evidence="3">HNH nuclease domain-containing protein</fullName>
    </recommendedName>
</protein>
<dbReference type="RefSeq" id="WP_095668778.1">
    <property type="nucleotide sequence ID" value="NZ_NRSS01000003.1"/>
</dbReference>
<organism evidence="1 2">
    <name type="scientific">Pseudomonas moraviensis</name>
    <dbReference type="NCBI Taxonomy" id="321662"/>
    <lineage>
        <taxon>Bacteria</taxon>
        <taxon>Pseudomonadati</taxon>
        <taxon>Pseudomonadota</taxon>
        <taxon>Gammaproteobacteria</taxon>
        <taxon>Pseudomonadales</taxon>
        <taxon>Pseudomonadaceae</taxon>
        <taxon>Pseudomonas</taxon>
    </lineage>
</organism>
<dbReference type="SUPFAM" id="SSF54060">
    <property type="entry name" value="His-Me finger endonucleases"/>
    <property type="match status" value="1"/>
</dbReference>
<proteinExistence type="predicted"/>
<keyword evidence="2" id="KW-1185">Reference proteome</keyword>
<sequence>MTDSIVAGKPEPKYLRLFRKALASGYRIDAVAGKAYRPDGSEWLPSTNGAGYLRLQAKIDGEHLHITLHKAIAYSLWGDAAVGGAAVHVRHLNSDKLNCLEGNLALGTARDNALDKPASQRSRAVHKRAATLGKQKLSDIASKSNATRGHEASVAYGRMGGEAKKKLTPDQVVMVRENASKPTGDRIPQRKLAAMLGVKQGTICDILAGRCYGDVEISSSRLGEH</sequence>
<evidence type="ECO:0000313" key="2">
    <source>
        <dbReference type="Proteomes" id="UP000217830"/>
    </source>
</evidence>
<name>A0A2A2PRY8_9PSED</name>
<dbReference type="Proteomes" id="UP000217830">
    <property type="component" value="Unassembled WGS sequence"/>
</dbReference>